<dbReference type="InterPro" id="IPR036390">
    <property type="entry name" value="WH_DNA-bd_sf"/>
</dbReference>
<dbReference type="Pfam" id="PF03466">
    <property type="entry name" value="LysR_substrate"/>
    <property type="match status" value="1"/>
</dbReference>
<evidence type="ECO:0000313" key="7">
    <source>
        <dbReference type="Proteomes" id="UP001597419"/>
    </source>
</evidence>
<evidence type="ECO:0000256" key="1">
    <source>
        <dbReference type="ARBA" id="ARBA00009437"/>
    </source>
</evidence>
<dbReference type="PRINTS" id="PR00039">
    <property type="entry name" value="HTHLYSR"/>
</dbReference>
<evidence type="ECO:0000256" key="4">
    <source>
        <dbReference type="ARBA" id="ARBA00023163"/>
    </source>
</evidence>
<dbReference type="RefSeq" id="WP_345386762.1">
    <property type="nucleotide sequence ID" value="NZ_BAABHG010000001.1"/>
</dbReference>
<dbReference type="Gene3D" id="3.40.190.10">
    <property type="entry name" value="Periplasmic binding protein-like II"/>
    <property type="match status" value="2"/>
</dbReference>
<dbReference type="InterPro" id="IPR036388">
    <property type="entry name" value="WH-like_DNA-bd_sf"/>
</dbReference>
<dbReference type="SUPFAM" id="SSF53850">
    <property type="entry name" value="Periplasmic binding protein-like II"/>
    <property type="match status" value="1"/>
</dbReference>
<dbReference type="PROSITE" id="PS50931">
    <property type="entry name" value="HTH_LYSR"/>
    <property type="match status" value="1"/>
</dbReference>
<dbReference type="InterPro" id="IPR005119">
    <property type="entry name" value="LysR_subst-bd"/>
</dbReference>
<accession>A0ABW5GS03</accession>
<evidence type="ECO:0000259" key="5">
    <source>
        <dbReference type="PROSITE" id="PS50931"/>
    </source>
</evidence>
<evidence type="ECO:0000256" key="3">
    <source>
        <dbReference type="ARBA" id="ARBA00023125"/>
    </source>
</evidence>
<dbReference type="Proteomes" id="UP001597419">
    <property type="component" value="Unassembled WGS sequence"/>
</dbReference>
<gene>
    <name evidence="6" type="ORF">ACFSYJ_33770</name>
</gene>
<dbReference type="PANTHER" id="PTHR30346:SF0">
    <property type="entry name" value="HCA OPERON TRANSCRIPTIONAL ACTIVATOR HCAR"/>
    <property type="match status" value="1"/>
</dbReference>
<sequence length="309" mass="34500">MELDLGAVRAFVAVAEDRHFGDAAVRLGLSQQAISKRVAKLEAELGTSLFHRTRAGTDLTVDGELFLGYARALLGLADQATGLLLNRRRALRVDVLGTRLSTTELVRKFHEANEDVAIDIVTSNGLRSARTTLPGGQVDAAFARVVGELGEAIEHTLAHLDHMQVIVGRGHRFARRRRIRLAELAGTTAWMPNNGGDSEWADYYREFSREFDVEIDVSGPNFGFEHLLDVVGNSDDRLSFVGEGVRVPWHPDIVRIPLVDPTPVFPHSLLWYRHNRHPALPRLIEHVRRGYVPYDPGRHWLPEPDRPAG</sequence>
<keyword evidence="2" id="KW-0805">Transcription regulation</keyword>
<organism evidence="6 7">
    <name type="scientific">Amycolatopsis samaneae</name>
    <dbReference type="NCBI Taxonomy" id="664691"/>
    <lineage>
        <taxon>Bacteria</taxon>
        <taxon>Bacillati</taxon>
        <taxon>Actinomycetota</taxon>
        <taxon>Actinomycetes</taxon>
        <taxon>Pseudonocardiales</taxon>
        <taxon>Pseudonocardiaceae</taxon>
        <taxon>Amycolatopsis</taxon>
    </lineage>
</organism>
<feature type="domain" description="HTH lysR-type" evidence="5">
    <location>
        <begin position="3"/>
        <end position="60"/>
    </location>
</feature>
<name>A0ABW5GS03_9PSEU</name>
<reference evidence="7" key="1">
    <citation type="journal article" date="2019" name="Int. J. Syst. Evol. Microbiol.">
        <title>The Global Catalogue of Microorganisms (GCM) 10K type strain sequencing project: providing services to taxonomists for standard genome sequencing and annotation.</title>
        <authorList>
            <consortium name="The Broad Institute Genomics Platform"/>
            <consortium name="The Broad Institute Genome Sequencing Center for Infectious Disease"/>
            <person name="Wu L."/>
            <person name="Ma J."/>
        </authorList>
    </citation>
    <scope>NUCLEOTIDE SEQUENCE [LARGE SCALE GENOMIC DNA]</scope>
    <source>
        <strain evidence="7">CGMCC 4.7643</strain>
    </source>
</reference>
<dbReference type="Gene3D" id="1.10.10.10">
    <property type="entry name" value="Winged helix-like DNA-binding domain superfamily/Winged helix DNA-binding domain"/>
    <property type="match status" value="1"/>
</dbReference>
<dbReference type="SUPFAM" id="SSF46785">
    <property type="entry name" value="Winged helix' DNA-binding domain"/>
    <property type="match status" value="1"/>
</dbReference>
<comment type="caution">
    <text evidence="6">The sequence shown here is derived from an EMBL/GenBank/DDBJ whole genome shotgun (WGS) entry which is preliminary data.</text>
</comment>
<keyword evidence="3" id="KW-0238">DNA-binding</keyword>
<keyword evidence="7" id="KW-1185">Reference proteome</keyword>
<proteinExistence type="inferred from homology"/>
<evidence type="ECO:0000313" key="6">
    <source>
        <dbReference type="EMBL" id="MFD2463625.1"/>
    </source>
</evidence>
<dbReference type="PANTHER" id="PTHR30346">
    <property type="entry name" value="TRANSCRIPTIONAL DUAL REGULATOR HCAR-RELATED"/>
    <property type="match status" value="1"/>
</dbReference>
<dbReference type="EMBL" id="JBHUKU010000022">
    <property type="protein sequence ID" value="MFD2463625.1"/>
    <property type="molecule type" value="Genomic_DNA"/>
</dbReference>
<evidence type="ECO:0000256" key="2">
    <source>
        <dbReference type="ARBA" id="ARBA00023015"/>
    </source>
</evidence>
<dbReference type="Pfam" id="PF00126">
    <property type="entry name" value="HTH_1"/>
    <property type="match status" value="1"/>
</dbReference>
<keyword evidence="4" id="KW-0804">Transcription</keyword>
<protein>
    <submittedName>
        <fullName evidence="6">LysR family transcriptional regulator</fullName>
    </submittedName>
</protein>
<comment type="similarity">
    <text evidence="1">Belongs to the LysR transcriptional regulatory family.</text>
</comment>
<dbReference type="InterPro" id="IPR000847">
    <property type="entry name" value="LysR_HTH_N"/>
</dbReference>